<dbReference type="InterPro" id="IPR029052">
    <property type="entry name" value="Metallo-depent_PP-like"/>
</dbReference>
<dbReference type="Proteomes" id="UP001156706">
    <property type="component" value="Unassembled WGS sequence"/>
</dbReference>
<dbReference type="Gene3D" id="3.60.21.10">
    <property type="match status" value="1"/>
</dbReference>
<feature type="domain" description="Calcineurin-like phosphoesterase" evidence="1">
    <location>
        <begin position="129"/>
        <end position="346"/>
    </location>
</feature>
<name>A0ABQ5YCQ9_9NEIS</name>
<dbReference type="SUPFAM" id="SSF56300">
    <property type="entry name" value="Metallo-dependent phosphatases"/>
    <property type="match status" value="1"/>
</dbReference>
<evidence type="ECO:0000313" key="3">
    <source>
        <dbReference type="Proteomes" id="UP001156706"/>
    </source>
</evidence>
<comment type="caution">
    <text evidence="2">The sequence shown here is derived from an EMBL/GenBank/DDBJ whole genome shotgun (WGS) entry which is preliminary data.</text>
</comment>
<dbReference type="PANTHER" id="PTHR46546:SF4">
    <property type="entry name" value="SHEWANELLA-LIKE PROTEIN PHOSPHATASE 1"/>
    <property type="match status" value="1"/>
</dbReference>
<reference evidence="3" key="1">
    <citation type="journal article" date="2019" name="Int. J. Syst. Evol. Microbiol.">
        <title>The Global Catalogue of Microorganisms (GCM) 10K type strain sequencing project: providing services to taxonomists for standard genome sequencing and annotation.</title>
        <authorList>
            <consortium name="The Broad Institute Genomics Platform"/>
            <consortium name="The Broad Institute Genome Sequencing Center for Infectious Disease"/>
            <person name="Wu L."/>
            <person name="Ma J."/>
        </authorList>
    </citation>
    <scope>NUCLEOTIDE SEQUENCE [LARGE SCALE GENOMIC DNA]</scope>
    <source>
        <strain evidence="3">NBRC 110044</strain>
    </source>
</reference>
<organism evidence="2 3">
    <name type="scientific">Chitinimonas prasina</name>
    <dbReference type="NCBI Taxonomy" id="1434937"/>
    <lineage>
        <taxon>Bacteria</taxon>
        <taxon>Pseudomonadati</taxon>
        <taxon>Pseudomonadota</taxon>
        <taxon>Betaproteobacteria</taxon>
        <taxon>Neisseriales</taxon>
        <taxon>Chitinibacteraceae</taxon>
        <taxon>Chitinimonas</taxon>
    </lineage>
</organism>
<evidence type="ECO:0000259" key="1">
    <source>
        <dbReference type="Pfam" id="PF00149"/>
    </source>
</evidence>
<dbReference type="InterPro" id="IPR004843">
    <property type="entry name" value="Calcineurin-like_PHP"/>
</dbReference>
<gene>
    <name evidence="2" type="ORF">GCM10007907_11310</name>
</gene>
<sequence length="429" mass="47261">MRKRLSRWLLGTLILITLLCLGLIWLTHFETTRHGVHTGLRVDLPGGDLRLRTYAGTGDAPRIPGFVDGPLVRTGADGQWQAKWFCEDKTASQQGRGTQLQFHCGGREYRYALAQPATAPEVQAEMPERLVVLSDIEGNLAFLDAALRKLEIVDAQGNWRFGRNQLLFNGDLVDRGRDAQAVLWRVHNLTLQAQAAGGQVHTLLGNHEQYDLRGNLSRAHPEHIYASRQLGGFNATYGADTVLGQWLRQQPVVVKLGKVLFAHGGISPAVAQSGLSVSALNQTMRDYWQAKPTSTTGLDAVLGRQGVTQYRGYLPDETGKSLAPAELAQVLQAYGAERMVVAHTLVDKVEALYDGRVYAVDVNTNQAQPQVLVFEQGQPTVVDLGVPRGLPEDSPALIRPFRLASTEDWRAIDAMVDSLRTLSRLPHPY</sequence>
<protein>
    <recommendedName>
        <fullName evidence="1">Calcineurin-like phosphoesterase domain-containing protein</fullName>
    </recommendedName>
</protein>
<keyword evidence="3" id="KW-1185">Reference proteome</keyword>
<dbReference type="EMBL" id="BSOG01000001">
    <property type="protein sequence ID" value="GLR12341.1"/>
    <property type="molecule type" value="Genomic_DNA"/>
</dbReference>
<proteinExistence type="predicted"/>
<dbReference type="RefSeq" id="WP_284195468.1">
    <property type="nucleotide sequence ID" value="NZ_BSOG01000001.1"/>
</dbReference>
<evidence type="ECO:0000313" key="2">
    <source>
        <dbReference type="EMBL" id="GLR12341.1"/>
    </source>
</evidence>
<accession>A0ABQ5YCQ9</accession>
<dbReference type="Pfam" id="PF00149">
    <property type="entry name" value="Metallophos"/>
    <property type="match status" value="1"/>
</dbReference>
<dbReference type="PANTHER" id="PTHR46546">
    <property type="entry name" value="SHEWANELLA-LIKE PROTEIN PHOSPHATASE 1"/>
    <property type="match status" value="1"/>
</dbReference>